<dbReference type="Proteomes" id="UP001199816">
    <property type="component" value="Unassembled WGS sequence"/>
</dbReference>
<comment type="caution">
    <text evidence="2">The sequence shown here is derived from an EMBL/GenBank/DDBJ whole genome shotgun (WGS) entry which is preliminary data.</text>
</comment>
<feature type="domain" description="YdhG-like" evidence="1">
    <location>
        <begin position="16"/>
        <end position="108"/>
    </location>
</feature>
<reference evidence="2 3" key="1">
    <citation type="submission" date="2021-11" db="EMBL/GenBank/DDBJ databases">
        <title>Genomic of Niabella pedocola.</title>
        <authorList>
            <person name="Wu T."/>
        </authorList>
    </citation>
    <scope>NUCLEOTIDE SEQUENCE [LARGE SCALE GENOMIC DNA]</scope>
    <source>
        <strain evidence="2 3">JCM 31011</strain>
    </source>
</reference>
<evidence type="ECO:0000313" key="2">
    <source>
        <dbReference type="EMBL" id="MCD2425604.1"/>
    </source>
</evidence>
<sequence>MNALDDFYARQEEPLKSCLLALKTMILSQDVHVAAAWKYGMPFFCYKGKMCCYLWIDKKLGHPYLGIVEGKHLHHPLLKQEQRARMKTISFNPNKDLPAAIITKILQDMLRLYRDGIVKIK</sequence>
<proteinExistence type="predicted"/>
<organism evidence="2 3">
    <name type="scientific">Niabella pedocola</name>
    <dbReference type="NCBI Taxonomy" id="1752077"/>
    <lineage>
        <taxon>Bacteria</taxon>
        <taxon>Pseudomonadati</taxon>
        <taxon>Bacteroidota</taxon>
        <taxon>Chitinophagia</taxon>
        <taxon>Chitinophagales</taxon>
        <taxon>Chitinophagaceae</taxon>
        <taxon>Niabella</taxon>
    </lineage>
</organism>
<accession>A0ABS8PWY9</accession>
<evidence type="ECO:0000313" key="3">
    <source>
        <dbReference type="Proteomes" id="UP001199816"/>
    </source>
</evidence>
<keyword evidence="3" id="KW-1185">Reference proteome</keyword>
<evidence type="ECO:0000259" key="1">
    <source>
        <dbReference type="Pfam" id="PF08818"/>
    </source>
</evidence>
<dbReference type="RefSeq" id="WP_231008140.1">
    <property type="nucleotide sequence ID" value="NZ_JAJNEC010000007.1"/>
</dbReference>
<dbReference type="InterPro" id="IPR014922">
    <property type="entry name" value="YdhG-like"/>
</dbReference>
<dbReference type="EMBL" id="JAJNEC010000007">
    <property type="protein sequence ID" value="MCD2425604.1"/>
    <property type="molecule type" value="Genomic_DNA"/>
</dbReference>
<dbReference type="SUPFAM" id="SSF159888">
    <property type="entry name" value="YdhG-like"/>
    <property type="match status" value="1"/>
</dbReference>
<gene>
    <name evidence="2" type="ORF">LQ567_22665</name>
</gene>
<dbReference type="Gene3D" id="3.90.1150.200">
    <property type="match status" value="1"/>
</dbReference>
<protein>
    <submittedName>
        <fullName evidence="2">DUF1801 domain-containing protein</fullName>
    </submittedName>
</protein>
<dbReference type="Pfam" id="PF08818">
    <property type="entry name" value="DUF1801"/>
    <property type="match status" value="1"/>
</dbReference>
<name>A0ABS8PWY9_9BACT</name>